<dbReference type="SMART" id="SM00195">
    <property type="entry name" value="DSPc"/>
    <property type="match status" value="1"/>
</dbReference>
<dbReference type="InterPro" id="IPR000340">
    <property type="entry name" value="Dual-sp_phosphatase_cat-dom"/>
</dbReference>
<keyword evidence="1" id="KW-0378">Hydrolase</keyword>
<dbReference type="SUPFAM" id="SSF52799">
    <property type="entry name" value="(Phosphotyrosine protein) phosphatases II"/>
    <property type="match status" value="1"/>
</dbReference>
<proteinExistence type="predicted"/>
<organism evidence="5 6">
    <name type="scientific">Trichomonas vaginalis (strain ATCC PRA-98 / G3)</name>
    <dbReference type="NCBI Taxonomy" id="412133"/>
    <lineage>
        <taxon>Eukaryota</taxon>
        <taxon>Metamonada</taxon>
        <taxon>Parabasalia</taxon>
        <taxon>Trichomonadida</taxon>
        <taxon>Trichomonadidae</taxon>
        <taxon>Trichomonas</taxon>
    </lineage>
</organism>
<reference evidence="5" key="2">
    <citation type="journal article" date="2007" name="Science">
        <title>Draft genome sequence of the sexually transmitted pathogen Trichomonas vaginalis.</title>
        <authorList>
            <person name="Carlton J.M."/>
            <person name="Hirt R.P."/>
            <person name="Silva J.C."/>
            <person name="Delcher A.L."/>
            <person name="Schatz M."/>
            <person name="Zhao Q."/>
            <person name="Wortman J.R."/>
            <person name="Bidwell S.L."/>
            <person name="Alsmark U.C.M."/>
            <person name="Besteiro S."/>
            <person name="Sicheritz-Ponten T."/>
            <person name="Noel C.J."/>
            <person name="Dacks J.B."/>
            <person name="Foster P.G."/>
            <person name="Simillion C."/>
            <person name="Van de Peer Y."/>
            <person name="Miranda-Saavedra D."/>
            <person name="Barton G.J."/>
            <person name="Westrop G.D."/>
            <person name="Mueller S."/>
            <person name="Dessi D."/>
            <person name="Fiori P.L."/>
            <person name="Ren Q."/>
            <person name="Paulsen I."/>
            <person name="Zhang H."/>
            <person name="Bastida-Corcuera F.D."/>
            <person name="Simoes-Barbosa A."/>
            <person name="Brown M.T."/>
            <person name="Hayes R.D."/>
            <person name="Mukherjee M."/>
            <person name="Okumura C.Y."/>
            <person name="Schneider R."/>
            <person name="Smith A.J."/>
            <person name="Vanacova S."/>
            <person name="Villalvazo M."/>
            <person name="Haas B.J."/>
            <person name="Pertea M."/>
            <person name="Feldblyum T.V."/>
            <person name="Utterback T.R."/>
            <person name="Shu C.L."/>
            <person name="Osoegawa K."/>
            <person name="de Jong P.J."/>
            <person name="Hrdy I."/>
            <person name="Horvathova L."/>
            <person name="Zubacova Z."/>
            <person name="Dolezal P."/>
            <person name="Malik S.B."/>
            <person name="Logsdon J.M. Jr."/>
            <person name="Henze K."/>
            <person name="Gupta A."/>
            <person name="Wang C.C."/>
            <person name="Dunne R.L."/>
            <person name="Upcroft J.A."/>
            <person name="Upcroft P."/>
            <person name="White O."/>
            <person name="Salzberg S.L."/>
            <person name="Tang P."/>
            <person name="Chiu C.-H."/>
            <person name="Lee Y.-S."/>
            <person name="Embley T.M."/>
            <person name="Coombs G.H."/>
            <person name="Mottram J.C."/>
            <person name="Tachezy J."/>
            <person name="Fraser-Liggett C.M."/>
            <person name="Johnson P.J."/>
        </authorList>
    </citation>
    <scope>NUCLEOTIDE SEQUENCE [LARGE SCALE GENOMIC DNA]</scope>
    <source>
        <strain evidence="5">G3</strain>
    </source>
</reference>
<dbReference type="InterPro" id="IPR020422">
    <property type="entry name" value="TYR_PHOSPHATASE_DUAL_dom"/>
</dbReference>
<dbReference type="Gene3D" id="3.90.190.10">
    <property type="entry name" value="Protein tyrosine phosphatase superfamily"/>
    <property type="match status" value="1"/>
</dbReference>
<name>A2E6H4_TRIV3</name>
<feature type="domain" description="Tyrosine specific protein phosphatases" evidence="4">
    <location>
        <begin position="265"/>
        <end position="325"/>
    </location>
</feature>
<dbReference type="InterPro" id="IPR000387">
    <property type="entry name" value="Tyr_Pase_dom"/>
</dbReference>
<dbReference type="FunFam" id="3.90.190.10:FF:000130">
    <property type="entry name" value="Dual specificity protein phosphatase, putative"/>
    <property type="match status" value="1"/>
</dbReference>
<dbReference type="VEuPathDB" id="TrichDB:TVAGG3_0040340"/>
<dbReference type="STRING" id="5722.A2E6H4"/>
<dbReference type="GO" id="GO:0007165">
    <property type="term" value="P:signal transduction"/>
    <property type="evidence" value="ECO:0000318"/>
    <property type="project" value="GO_Central"/>
</dbReference>
<dbReference type="InParanoid" id="A2E6H4"/>
<evidence type="ECO:0000313" key="5">
    <source>
        <dbReference type="EMBL" id="EAY11787.1"/>
    </source>
</evidence>
<keyword evidence="2" id="KW-0904">Protein phosphatase</keyword>
<dbReference type="PANTHER" id="PTHR46377:SF1">
    <property type="entry name" value="DUAL SPECIFICITY PROTEIN PHOSPHATASE 19"/>
    <property type="match status" value="1"/>
</dbReference>
<dbReference type="Pfam" id="PF00782">
    <property type="entry name" value="DSPc"/>
    <property type="match status" value="1"/>
</dbReference>
<reference evidence="5" key="1">
    <citation type="submission" date="2006-10" db="EMBL/GenBank/DDBJ databases">
        <authorList>
            <person name="Amadeo P."/>
            <person name="Zhao Q."/>
            <person name="Wortman J."/>
            <person name="Fraser-Liggett C."/>
            <person name="Carlton J."/>
        </authorList>
    </citation>
    <scope>NUCLEOTIDE SEQUENCE</scope>
    <source>
        <strain evidence="5">G3</strain>
    </source>
</reference>
<dbReference type="PROSITE" id="PS00383">
    <property type="entry name" value="TYR_PHOSPHATASE_1"/>
    <property type="match status" value="1"/>
</dbReference>
<protein>
    <submittedName>
        <fullName evidence="5">Dual specificity phosphatase, catalytic domain containing protein</fullName>
    </submittedName>
</protein>
<dbReference type="PROSITE" id="PS50054">
    <property type="entry name" value="TYR_PHOSPHATASE_DUAL"/>
    <property type="match status" value="1"/>
</dbReference>
<dbReference type="GO" id="GO:0005737">
    <property type="term" value="C:cytoplasm"/>
    <property type="evidence" value="ECO:0000318"/>
    <property type="project" value="GO_Central"/>
</dbReference>
<evidence type="ECO:0000256" key="2">
    <source>
        <dbReference type="ARBA" id="ARBA00022912"/>
    </source>
</evidence>
<dbReference type="EMBL" id="DS113313">
    <property type="protein sequence ID" value="EAY11787.1"/>
    <property type="molecule type" value="Genomic_DNA"/>
</dbReference>
<dbReference type="InterPro" id="IPR016130">
    <property type="entry name" value="Tyr_Pase_AS"/>
</dbReference>
<dbReference type="PROSITE" id="PS50056">
    <property type="entry name" value="TYR_PHOSPHATASE_2"/>
    <property type="match status" value="1"/>
</dbReference>
<accession>A2E6H4</accession>
<keyword evidence="6" id="KW-1185">Reference proteome</keyword>
<dbReference type="Proteomes" id="UP000001542">
    <property type="component" value="Unassembled WGS sequence"/>
</dbReference>
<evidence type="ECO:0000259" key="3">
    <source>
        <dbReference type="PROSITE" id="PS50054"/>
    </source>
</evidence>
<feature type="domain" description="Tyrosine-protein phosphatase" evidence="3">
    <location>
        <begin position="202"/>
        <end position="344"/>
    </location>
</feature>
<evidence type="ECO:0000313" key="6">
    <source>
        <dbReference type="Proteomes" id="UP000001542"/>
    </source>
</evidence>
<dbReference type="CDD" id="cd14498">
    <property type="entry name" value="DSP"/>
    <property type="match status" value="1"/>
</dbReference>
<dbReference type="GO" id="GO:0043409">
    <property type="term" value="P:negative regulation of MAPK cascade"/>
    <property type="evidence" value="ECO:0000318"/>
    <property type="project" value="GO_Central"/>
</dbReference>
<sequence length="345" mass="39123">MGQGFSNDISAGEPSSGQKALTIFTMSDGVLSPIPAVVFFRNPSSFMSDPIILMEPPNREIPRKGEYIYPKVSYVETVRHLHQYFRTSVINSTDNIKIWIFTPISQNSDERNEMMHIVKSIKFHIYSSNVVIALESIFSESVLPKSISEAFKRTPAAARTRELLNFQGLRYAPIQLSLDTNSQESYTPPSSPLFGSSVFKDTVDFVMDGLYISGEMCSSDLKLLQNFQITHIVNMNAKQSPTSFPDKFIYFNVHIIDSVFETLTDEFWEAVKFTDEAIKSGGKVLVHCRKGISRSAALCFAFLLRYRGYQPDDAIKLIQKARPMISINDGFMKQILEYHKKFPTK</sequence>
<dbReference type="PANTHER" id="PTHR46377">
    <property type="entry name" value="DUAL SPECIFICITY PROTEIN PHOSPHATASE 19"/>
    <property type="match status" value="1"/>
</dbReference>
<dbReference type="InterPro" id="IPR029021">
    <property type="entry name" value="Prot-tyrosine_phosphatase-like"/>
</dbReference>
<dbReference type="RefSeq" id="XP_001324010.1">
    <property type="nucleotide sequence ID" value="XM_001323975.1"/>
</dbReference>
<dbReference type="GO" id="GO:0008330">
    <property type="term" value="F:protein tyrosine/threonine phosphatase activity"/>
    <property type="evidence" value="ECO:0000318"/>
    <property type="project" value="GO_Central"/>
</dbReference>
<evidence type="ECO:0000259" key="4">
    <source>
        <dbReference type="PROSITE" id="PS50056"/>
    </source>
</evidence>
<dbReference type="OrthoDB" id="10252009at2759"/>
<dbReference type="AlphaFoldDB" id="A2E6H4"/>
<dbReference type="GO" id="GO:0033550">
    <property type="term" value="F:MAP kinase tyrosine phosphatase activity"/>
    <property type="evidence" value="ECO:0000318"/>
    <property type="project" value="GO_Central"/>
</dbReference>
<dbReference type="VEuPathDB" id="TrichDB:TVAG_106820"/>
<evidence type="ECO:0000256" key="1">
    <source>
        <dbReference type="ARBA" id="ARBA00022801"/>
    </source>
</evidence>
<dbReference type="SMR" id="A2E6H4"/>
<dbReference type="KEGG" id="tva:4769745"/>
<dbReference type="eggNOG" id="KOG1716">
    <property type="taxonomic scope" value="Eukaryota"/>
</dbReference>
<dbReference type="GO" id="GO:0017017">
    <property type="term" value="F:MAP kinase tyrosine/serine/threonine phosphatase activity"/>
    <property type="evidence" value="ECO:0000318"/>
    <property type="project" value="GO_Central"/>
</dbReference>
<gene>
    <name evidence="5" type="ORF">TVAG_106820</name>
</gene>